<reference evidence="1 2" key="3">
    <citation type="journal article" date="2022" name="Microbiol. Spectr.">
        <title>Folding features and dynamics of 3D genome architecture in plant fungal pathogens.</title>
        <authorList>
            <person name="Xia C."/>
        </authorList>
    </citation>
    <scope>NUCLEOTIDE SEQUENCE [LARGE SCALE GENOMIC DNA]</scope>
    <source>
        <strain evidence="1 2">93-210</strain>
    </source>
</reference>
<protein>
    <submittedName>
        <fullName evidence="1">Uncharacterized protein</fullName>
    </submittedName>
</protein>
<reference evidence="2" key="2">
    <citation type="journal article" date="2018" name="Mol. Plant Microbe Interact.">
        <title>Genome sequence resources for the wheat stripe rust pathogen (Puccinia striiformis f. sp. tritici) and the barley stripe rust pathogen (Puccinia striiformis f. sp. hordei).</title>
        <authorList>
            <person name="Xia C."/>
            <person name="Wang M."/>
            <person name="Yin C."/>
            <person name="Cornejo O.E."/>
            <person name="Hulbert S.H."/>
            <person name="Chen X."/>
        </authorList>
    </citation>
    <scope>NUCLEOTIDE SEQUENCE [LARGE SCALE GENOMIC DNA]</scope>
    <source>
        <strain evidence="2">93-210</strain>
    </source>
</reference>
<organism evidence="1 2">
    <name type="scientific">Puccinia striiformis f. sp. tritici</name>
    <dbReference type="NCBI Taxonomy" id="168172"/>
    <lineage>
        <taxon>Eukaryota</taxon>
        <taxon>Fungi</taxon>
        <taxon>Dikarya</taxon>
        <taxon>Basidiomycota</taxon>
        <taxon>Pucciniomycotina</taxon>
        <taxon>Pucciniomycetes</taxon>
        <taxon>Pucciniales</taxon>
        <taxon>Pucciniaceae</taxon>
        <taxon>Puccinia</taxon>
    </lineage>
</organism>
<name>A0ACC0EE64_9BASI</name>
<reference evidence="2" key="1">
    <citation type="journal article" date="2018" name="BMC Genomics">
        <title>Genomic insights into host adaptation between the wheat stripe rust pathogen (Puccinia striiformis f. sp. tritici) and the barley stripe rust pathogen (Puccinia striiformis f. sp. hordei).</title>
        <authorList>
            <person name="Xia C."/>
            <person name="Wang M."/>
            <person name="Yin C."/>
            <person name="Cornejo O.E."/>
            <person name="Hulbert S.H."/>
            <person name="Chen X."/>
        </authorList>
    </citation>
    <scope>NUCLEOTIDE SEQUENCE [LARGE SCALE GENOMIC DNA]</scope>
    <source>
        <strain evidence="2">93-210</strain>
    </source>
</reference>
<sequence>MPPGTLKDLDIGIQDPFGGGAPGGCARASLIKAEMSMTSSGPSQSTSPSFGAGRFTGGDEPFKGALWRKILEHAFYGTHQILEILLGNNKAVTRLMAVDARKRFD</sequence>
<comment type="caution">
    <text evidence="1">The sequence shown here is derived from an EMBL/GenBank/DDBJ whole genome shotgun (WGS) entry which is preliminary data.</text>
</comment>
<gene>
    <name evidence="1" type="ORF">MJO28_008948</name>
</gene>
<dbReference type="EMBL" id="CM045872">
    <property type="protein sequence ID" value="KAI7950127.1"/>
    <property type="molecule type" value="Genomic_DNA"/>
</dbReference>
<keyword evidence="2" id="KW-1185">Reference proteome</keyword>
<dbReference type="Proteomes" id="UP001060170">
    <property type="component" value="Chromosome 8"/>
</dbReference>
<proteinExistence type="predicted"/>
<accession>A0ACC0EE64</accession>
<evidence type="ECO:0000313" key="2">
    <source>
        <dbReference type="Proteomes" id="UP001060170"/>
    </source>
</evidence>
<evidence type="ECO:0000313" key="1">
    <source>
        <dbReference type="EMBL" id="KAI7950127.1"/>
    </source>
</evidence>